<reference evidence="1" key="1">
    <citation type="submission" date="2022-10" db="EMBL/GenBank/DDBJ databases">
        <authorList>
            <person name="Chen Y."/>
            <person name="Dougan E. K."/>
            <person name="Chan C."/>
            <person name="Rhodes N."/>
            <person name="Thang M."/>
        </authorList>
    </citation>
    <scope>NUCLEOTIDE SEQUENCE</scope>
</reference>
<name>A0A9P1DVN9_9DINO</name>
<dbReference type="EMBL" id="CAMXCT030006622">
    <property type="protein sequence ID" value="CAL4804477.1"/>
    <property type="molecule type" value="Genomic_DNA"/>
</dbReference>
<keyword evidence="3" id="KW-1185">Reference proteome</keyword>
<dbReference type="EMBL" id="CAMXCT010006622">
    <property type="protein sequence ID" value="CAI4017165.1"/>
    <property type="molecule type" value="Genomic_DNA"/>
</dbReference>
<sequence length="320" mass="33721">MAGDCSASAPRVRRFCVCRLPLVSSSVGGKTHLRLKSPGLHFAHEAKKSHTDVASAESLEAFKASTVKARPNSYAKLNLFSAGLLPAGDPRLGPIHSIFVLMLQPTAESVASLRNVTGLVPSNVLLVSDGSLKAYSDFRTFTQGRSAGKGQALKKGTVMAAEAKANSLLILQGGQALSPDLLVFLSQLEALLHSPWAVSGDLGFPPGETSKSAKKARNAKASAAIAENRHRCSSTMTSMASESASSSSSVPVTEEIVEAMLMLLIRPQLEPAARHASHASHARHQVVGPVVKHGVGSTETSRYLQGDHGEVNRGSVSFWL</sequence>
<accession>A0A9P1DVN9</accession>
<dbReference type="Proteomes" id="UP001152797">
    <property type="component" value="Unassembled WGS sequence"/>
</dbReference>
<dbReference type="EMBL" id="CAMXCT020006622">
    <property type="protein sequence ID" value="CAL1170540.1"/>
    <property type="molecule type" value="Genomic_DNA"/>
</dbReference>
<gene>
    <name evidence="1" type="ORF">C1SCF055_LOCUS41832</name>
</gene>
<protein>
    <submittedName>
        <fullName evidence="1">Uncharacterized protein</fullName>
    </submittedName>
</protein>
<organism evidence="1">
    <name type="scientific">Cladocopium goreaui</name>
    <dbReference type="NCBI Taxonomy" id="2562237"/>
    <lineage>
        <taxon>Eukaryota</taxon>
        <taxon>Sar</taxon>
        <taxon>Alveolata</taxon>
        <taxon>Dinophyceae</taxon>
        <taxon>Suessiales</taxon>
        <taxon>Symbiodiniaceae</taxon>
        <taxon>Cladocopium</taxon>
    </lineage>
</organism>
<evidence type="ECO:0000313" key="1">
    <source>
        <dbReference type="EMBL" id="CAI4017165.1"/>
    </source>
</evidence>
<proteinExistence type="predicted"/>
<evidence type="ECO:0000313" key="3">
    <source>
        <dbReference type="Proteomes" id="UP001152797"/>
    </source>
</evidence>
<dbReference type="AlphaFoldDB" id="A0A9P1DVN9"/>
<evidence type="ECO:0000313" key="2">
    <source>
        <dbReference type="EMBL" id="CAL1170540.1"/>
    </source>
</evidence>
<comment type="caution">
    <text evidence="1">The sequence shown here is derived from an EMBL/GenBank/DDBJ whole genome shotgun (WGS) entry which is preliminary data.</text>
</comment>
<reference evidence="2" key="2">
    <citation type="submission" date="2024-04" db="EMBL/GenBank/DDBJ databases">
        <authorList>
            <person name="Chen Y."/>
            <person name="Shah S."/>
            <person name="Dougan E. K."/>
            <person name="Thang M."/>
            <person name="Chan C."/>
        </authorList>
    </citation>
    <scope>NUCLEOTIDE SEQUENCE [LARGE SCALE GENOMIC DNA]</scope>
</reference>